<feature type="compositionally biased region" description="Pro residues" evidence="1">
    <location>
        <begin position="303"/>
        <end position="325"/>
    </location>
</feature>
<gene>
    <name evidence="2" type="ORF">GOCE00092_LOCUS25574</name>
</gene>
<feature type="compositionally biased region" description="Pro residues" evidence="1">
    <location>
        <begin position="368"/>
        <end position="379"/>
    </location>
</feature>
<feature type="region of interest" description="Disordered" evidence="1">
    <location>
        <begin position="419"/>
        <end position="480"/>
    </location>
</feature>
<evidence type="ECO:0000256" key="1">
    <source>
        <dbReference type="SAM" id="MobiDB-lite"/>
    </source>
</evidence>
<feature type="compositionally biased region" description="Basic and acidic residues" evidence="1">
    <location>
        <begin position="463"/>
        <end position="477"/>
    </location>
</feature>
<protein>
    <submittedName>
        <fullName evidence="2">Uncharacterized protein</fullName>
    </submittedName>
</protein>
<name>A0A7S1VRL4_9STRA</name>
<evidence type="ECO:0000313" key="2">
    <source>
        <dbReference type="EMBL" id="CAD9308572.1"/>
    </source>
</evidence>
<sequence>MTKKKKMTTVITTTMTRRIREPLSFGLLLCIATVACARVVEDEMRINDTQTSESARLSKPVLNGLEDFNRHDGISNERMDRRRLEERHERKLDEGGRDHDDDHDDEDPSLFGVDGRVADDLHTNFVTGCVGPFKNYEPHESNFYRIPFGDVRVTFDGGTGEFFNITNGEFPSYDPDLEFTFAFDLTGLQSNCKECKIQISEGNSCSMPSIRFWDRSIEDGYNPWRPELGASYTSNQAGEAQGSFSLFNGFGFTETKARTVVVFAEDGITKIGCGELRRKDLGLCSGAVPSYGLTARPSTTMPVPVPTPTLPPYPDPQPTLPPYPLDPSSGVPTKLPATMDPSMPTSGAPTYGPTMSPAYTLSPSSSTPSPPSYSPAMPTAPPMVIPTTYTPSTMDPMPPYHMATPSKVPTKMNTGMPTVYYGVADGRPTPPPLSLTPPSPTVPTGKGGKKSSSDDHDDEPGHDDDHRDGHAADHKGYDMFQYYHTRSHAINPLPNDGKMRRRRRQL</sequence>
<feature type="compositionally biased region" description="Pro residues" evidence="1">
    <location>
        <begin position="428"/>
        <end position="441"/>
    </location>
</feature>
<feature type="compositionally biased region" description="Basic and acidic residues" evidence="1">
    <location>
        <begin position="68"/>
        <end position="100"/>
    </location>
</feature>
<dbReference type="PRINTS" id="PR01217">
    <property type="entry name" value="PRICHEXTENSN"/>
</dbReference>
<organism evidence="2">
    <name type="scientific">Grammatophora oceanica</name>
    <dbReference type="NCBI Taxonomy" id="210454"/>
    <lineage>
        <taxon>Eukaryota</taxon>
        <taxon>Sar</taxon>
        <taxon>Stramenopiles</taxon>
        <taxon>Ochrophyta</taxon>
        <taxon>Bacillariophyta</taxon>
        <taxon>Fragilariophyceae</taxon>
        <taxon>Fragilariophycidae</taxon>
        <taxon>Rhabdonematales</taxon>
        <taxon>Grammatophoraceae</taxon>
        <taxon>Grammatophora</taxon>
    </lineage>
</organism>
<feature type="region of interest" description="Disordered" evidence="1">
    <location>
        <begin position="68"/>
        <end position="112"/>
    </location>
</feature>
<feature type="region of interest" description="Disordered" evidence="1">
    <location>
        <begin position="299"/>
        <end position="379"/>
    </location>
</feature>
<dbReference type="AlphaFoldDB" id="A0A7S1VRL4"/>
<reference evidence="2" key="1">
    <citation type="submission" date="2021-01" db="EMBL/GenBank/DDBJ databases">
        <authorList>
            <person name="Corre E."/>
            <person name="Pelletier E."/>
            <person name="Niang G."/>
            <person name="Scheremetjew M."/>
            <person name="Finn R."/>
            <person name="Kale V."/>
            <person name="Holt S."/>
            <person name="Cochrane G."/>
            <person name="Meng A."/>
            <person name="Brown T."/>
            <person name="Cohen L."/>
        </authorList>
    </citation>
    <scope>NUCLEOTIDE SEQUENCE</scope>
    <source>
        <strain evidence="2">CCMP 410</strain>
    </source>
</reference>
<proteinExistence type="predicted"/>
<dbReference type="EMBL" id="HBGK01048748">
    <property type="protein sequence ID" value="CAD9308572.1"/>
    <property type="molecule type" value="Transcribed_RNA"/>
</dbReference>
<accession>A0A7S1VRL4</accession>
<feature type="compositionally biased region" description="Low complexity" evidence="1">
    <location>
        <begin position="355"/>
        <end position="367"/>
    </location>
</feature>
<feature type="region of interest" description="Disordered" evidence="1">
    <location>
        <begin position="487"/>
        <end position="506"/>
    </location>
</feature>